<feature type="coiled-coil region" evidence="1">
    <location>
        <begin position="15"/>
        <end position="42"/>
    </location>
</feature>
<evidence type="ECO:0000259" key="2">
    <source>
        <dbReference type="Pfam" id="PF09537"/>
    </source>
</evidence>
<comment type="caution">
    <text evidence="3">The sequence shown here is derived from an EMBL/GenBank/DDBJ whole genome shotgun (WGS) entry which is preliminary data.</text>
</comment>
<dbReference type="Proteomes" id="UP001597557">
    <property type="component" value="Unassembled WGS sequence"/>
</dbReference>
<evidence type="ECO:0000256" key="1">
    <source>
        <dbReference type="SAM" id="Coils"/>
    </source>
</evidence>
<dbReference type="InterPro" id="IPR016920">
    <property type="entry name" value="UCP029477"/>
</dbReference>
<dbReference type="Pfam" id="PF09537">
    <property type="entry name" value="DUF2383"/>
    <property type="match status" value="1"/>
</dbReference>
<protein>
    <submittedName>
        <fullName evidence="3">PA2169 family four-helix-bundle protein</fullName>
    </submittedName>
</protein>
<organism evidence="3 4">
    <name type="scientific">Mucilaginibacter ximonensis</name>
    <dbReference type="NCBI Taxonomy" id="538021"/>
    <lineage>
        <taxon>Bacteria</taxon>
        <taxon>Pseudomonadati</taxon>
        <taxon>Bacteroidota</taxon>
        <taxon>Sphingobacteriia</taxon>
        <taxon>Sphingobacteriales</taxon>
        <taxon>Sphingobacteriaceae</taxon>
        <taxon>Mucilaginibacter</taxon>
    </lineage>
</organism>
<reference evidence="4" key="1">
    <citation type="journal article" date="2019" name="Int. J. Syst. Evol. Microbiol.">
        <title>The Global Catalogue of Microorganisms (GCM) 10K type strain sequencing project: providing services to taxonomists for standard genome sequencing and annotation.</title>
        <authorList>
            <consortium name="The Broad Institute Genomics Platform"/>
            <consortium name="The Broad Institute Genome Sequencing Center for Infectious Disease"/>
            <person name="Wu L."/>
            <person name="Ma J."/>
        </authorList>
    </citation>
    <scope>NUCLEOTIDE SEQUENCE [LARGE SCALE GENOMIC DNA]</scope>
    <source>
        <strain evidence="4">KCTC 22437</strain>
    </source>
</reference>
<gene>
    <name evidence="3" type="ORF">ACFS5N_02635</name>
</gene>
<name>A0ABW5Y7M1_9SPHI</name>
<keyword evidence="1" id="KW-0175">Coiled coil</keyword>
<dbReference type="InterPro" id="IPR012347">
    <property type="entry name" value="Ferritin-like"/>
</dbReference>
<keyword evidence="4" id="KW-1185">Reference proteome</keyword>
<dbReference type="RefSeq" id="WP_377181945.1">
    <property type="nucleotide sequence ID" value="NZ_JBHUPD010000001.1"/>
</dbReference>
<dbReference type="Gene3D" id="1.20.1260.10">
    <property type="match status" value="1"/>
</dbReference>
<sequence>MESNKAIIETLNDLVQINNDRIKGFENAIKELNENTDELNDRSDLVTVFNNKILESQQLKSTLAGEIQVLGGDASQDSSVSGTIHRTWLEVKAAFTGHSEKSILEECEFGEDAIKKAYQTAIDDETMPAYIRDILNDQKSIIDQSHDEIKALRDSVEQHH</sequence>
<dbReference type="EMBL" id="JBHUPD010000001">
    <property type="protein sequence ID" value="MFD2871348.1"/>
    <property type="molecule type" value="Genomic_DNA"/>
</dbReference>
<accession>A0ABW5Y7M1</accession>
<dbReference type="InterPro" id="IPR019052">
    <property type="entry name" value="DUF2383"/>
</dbReference>
<feature type="domain" description="DUF2383" evidence="2">
    <location>
        <begin position="7"/>
        <end position="123"/>
    </location>
</feature>
<dbReference type="NCBIfam" id="TIGR02284">
    <property type="entry name" value="PA2169 family four-helix-bundle protein"/>
    <property type="match status" value="1"/>
</dbReference>
<evidence type="ECO:0000313" key="3">
    <source>
        <dbReference type="EMBL" id="MFD2871348.1"/>
    </source>
</evidence>
<evidence type="ECO:0000313" key="4">
    <source>
        <dbReference type="Proteomes" id="UP001597557"/>
    </source>
</evidence>
<dbReference type="InterPro" id="IPR011971">
    <property type="entry name" value="CHP02284"/>
</dbReference>
<dbReference type="PIRSF" id="PIRSF029477">
    <property type="entry name" value="UCP029477"/>
    <property type="match status" value="1"/>
</dbReference>
<proteinExistence type="predicted"/>